<dbReference type="PANTHER" id="PTHR13696:SF69">
    <property type="entry name" value="PLASMID PARTITIONING PROTEIN-RELATED"/>
    <property type="match status" value="1"/>
</dbReference>
<dbReference type="RefSeq" id="WP_090484080.1">
    <property type="nucleotide sequence ID" value="NZ_FOUO01000004.1"/>
</dbReference>
<gene>
    <name evidence="3" type="ORF">SAMN05421721_104181</name>
</gene>
<accession>A0A1I4QJL3</accession>
<protein>
    <submittedName>
        <fullName evidence="3">Chromosome partitioning protein</fullName>
    </submittedName>
</protein>
<evidence type="ECO:0000313" key="3">
    <source>
        <dbReference type="EMBL" id="SFM39813.1"/>
    </source>
</evidence>
<dbReference type="Gene3D" id="3.40.50.300">
    <property type="entry name" value="P-loop containing nucleotide triphosphate hydrolases"/>
    <property type="match status" value="1"/>
</dbReference>
<dbReference type="InterPro" id="IPR050678">
    <property type="entry name" value="DNA_Partitioning_ATPase"/>
</dbReference>
<feature type="domain" description="AAA" evidence="2">
    <location>
        <begin position="7"/>
        <end position="182"/>
    </location>
</feature>
<comment type="similarity">
    <text evidence="1">To B.subtilis soj.</text>
</comment>
<proteinExistence type="predicted"/>
<dbReference type="PANTHER" id="PTHR13696">
    <property type="entry name" value="P-LOOP CONTAINING NUCLEOSIDE TRIPHOSPHATE HYDROLASE"/>
    <property type="match status" value="1"/>
</dbReference>
<dbReference type="EMBL" id="FOUO01000004">
    <property type="protein sequence ID" value="SFM39813.1"/>
    <property type="molecule type" value="Genomic_DNA"/>
</dbReference>
<evidence type="ECO:0000313" key="4">
    <source>
        <dbReference type="Proteomes" id="UP000199556"/>
    </source>
</evidence>
<dbReference type="SUPFAM" id="SSF52540">
    <property type="entry name" value="P-loop containing nucleoside triphosphate hydrolases"/>
    <property type="match status" value="1"/>
</dbReference>
<sequence length="266" mass="29800">MTTLTWAVANQKGGVGKTTTTVTLGGLLSQRGRRTLLVDLDPHGSLTAYFGHDPEGATGGVYSLFQRVGDRRPMQPEAALRRTPFDHLWILPASTAQATLDRQLGTRQGMGLVIRRAIEALSDRFDHVLLDCPPMLGVLMVNALAACERLLIPVQTEYLAIRGLDRMLHTLEMVQRSRGQELDALVIPTLYDQRNRSATQALWELRERYRDRLWRGVITVDPLFREASVAGQPLPIMYPDAQGTQAYERLLDDLLGTNDYRHRAVS</sequence>
<evidence type="ECO:0000256" key="1">
    <source>
        <dbReference type="ARBA" id="ARBA00060876"/>
    </source>
</evidence>
<organism evidence="3 4">
    <name type="scientific">Ectothiorhodospira mobilis</name>
    <dbReference type="NCBI Taxonomy" id="195064"/>
    <lineage>
        <taxon>Bacteria</taxon>
        <taxon>Pseudomonadati</taxon>
        <taxon>Pseudomonadota</taxon>
        <taxon>Gammaproteobacteria</taxon>
        <taxon>Chromatiales</taxon>
        <taxon>Ectothiorhodospiraceae</taxon>
        <taxon>Ectothiorhodospira</taxon>
    </lineage>
</organism>
<name>A0A1I4QJL3_ECTMO</name>
<dbReference type="InterPro" id="IPR027417">
    <property type="entry name" value="P-loop_NTPase"/>
</dbReference>
<dbReference type="Pfam" id="PF13614">
    <property type="entry name" value="AAA_31"/>
    <property type="match status" value="1"/>
</dbReference>
<dbReference type="CDD" id="cd02042">
    <property type="entry name" value="ParAB_family"/>
    <property type="match status" value="1"/>
</dbReference>
<evidence type="ECO:0000259" key="2">
    <source>
        <dbReference type="Pfam" id="PF13614"/>
    </source>
</evidence>
<dbReference type="AlphaFoldDB" id="A0A1I4QJL3"/>
<dbReference type="Proteomes" id="UP000199556">
    <property type="component" value="Unassembled WGS sequence"/>
</dbReference>
<dbReference type="InterPro" id="IPR025669">
    <property type="entry name" value="AAA_dom"/>
</dbReference>
<dbReference type="FunFam" id="3.40.50.300:FF:000285">
    <property type="entry name" value="Sporulation initiation inhibitor Soj"/>
    <property type="match status" value="1"/>
</dbReference>
<dbReference type="STRING" id="195064.SAMN05421721_104181"/>
<reference evidence="3 4" key="1">
    <citation type="submission" date="2016-10" db="EMBL/GenBank/DDBJ databases">
        <authorList>
            <person name="de Groot N.N."/>
        </authorList>
    </citation>
    <scope>NUCLEOTIDE SEQUENCE [LARGE SCALE GENOMIC DNA]</scope>
    <source>
        <strain evidence="3 4">DSM 4180</strain>
    </source>
</reference>
<dbReference type="OrthoDB" id="9815116at2"/>
<keyword evidence="4" id="KW-1185">Reference proteome</keyword>